<dbReference type="OrthoDB" id="3254429at2759"/>
<evidence type="ECO:0000313" key="3">
    <source>
        <dbReference type="Proteomes" id="UP000320762"/>
    </source>
</evidence>
<protein>
    <recommendedName>
        <fullName evidence="1">Ribonuclease H1 N-terminal domain-containing protein</fullName>
    </recommendedName>
</protein>
<dbReference type="Proteomes" id="UP000320762">
    <property type="component" value="Unassembled WGS sequence"/>
</dbReference>
<evidence type="ECO:0000313" key="2">
    <source>
        <dbReference type="EMBL" id="TRM56336.1"/>
    </source>
</evidence>
<reference evidence="2 3" key="1">
    <citation type="journal article" date="2019" name="New Phytol.">
        <title>Comparative genomics reveals unique wood-decay strategies and fruiting body development in the Schizophyllaceae.</title>
        <authorList>
            <person name="Almasi E."/>
            <person name="Sahu N."/>
            <person name="Krizsan K."/>
            <person name="Balint B."/>
            <person name="Kovacs G.M."/>
            <person name="Kiss B."/>
            <person name="Cseklye J."/>
            <person name="Drula E."/>
            <person name="Henrissat B."/>
            <person name="Nagy I."/>
            <person name="Chovatia M."/>
            <person name="Adam C."/>
            <person name="LaButti K."/>
            <person name="Lipzen A."/>
            <person name="Riley R."/>
            <person name="Grigoriev I.V."/>
            <person name="Nagy L.G."/>
        </authorList>
    </citation>
    <scope>NUCLEOTIDE SEQUENCE [LARGE SCALE GENOMIC DNA]</scope>
    <source>
        <strain evidence="2 3">NL-1724</strain>
    </source>
</reference>
<gene>
    <name evidence="2" type="ORF">BD626DRAFT_575798</name>
</gene>
<keyword evidence="3" id="KW-1185">Reference proteome</keyword>
<dbReference type="Gene3D" id="3.40.970.10">
    <property type="entry name" value="Ribonuclease H1, N-terminal domain"/>
    <property type="match status" value="2"/>
</dbReference>
<evidence type="ECO:0000259" key="1">
    <source>
        <dbReference type="Pfam" id="PF01693"/>
    </source>
</evidence>
<dbReference type="Pfam" id="PF01693">
    <property type="entry name" value="Cauli_VI"/>
    <property type="match status" value="2"/>
</dbReference>
<sequence length="198" mass="21550">MTADEITSLLSQLSLPAQPERGQALSAPISSPVHLCQCNGPVYVVFVGRRPGVYGSWAQCCAQVKGVPHNSHKSYPCFAAAERAFSAAQARGLVCTAERRAADIRRVIQRQRMELQDLPLCTHFLEDPTSKAMAPNASRWYVVYAGLQPGVYLTFHECSFLTSGYAGASHESFDSRDSALAAMERALATGRAVKFILL</sequence>
<comment type="caution">
    <text evidence="2">The sequence shown here is derived from an EMBL/GenBank/DDBJ whole genome shotgun (WGS) entry which is preliminary data.</text>
</comment>
<feature type="domain" description="Ribonuclease H1 N-terminal" evidence="1">
    <location>
        <begin position="42"/>
        <end position="83"/>
    </location>
</feature>
<dbReference type="STRING" id="97359.A0A550BV03"/>
<dbReference type="SUPFAM" id="SSF55658">
    <property type="entry name" value="L9 N-domain-like"/>
    <property type="match status" value="2"/>
</dbReference>
<dbReference type="AlphaFoldDB" id="A0A550BV03"/>
<dbReference type="EMBL" id="VDMD01000072">
    <property type="protein sequence ID" value="TRM56336.1"/>
    <property type="molecule type" value="Genomic_DNA"/>
</dbReference>
<dbReference type="InterPro" id="IPR009027">
    <property type="entry name" value="Ribosomal_bL9/RNase_H1_N"/>
</dbReference>
<accession>A0A550BV03</accession>
<proteinExistence type="predicted"/>
<dbReference type="InterPro" id="IPR037056">
    <property type="entry name" value="RNase_H1_N_sf"/>
</dbReference>
<feature type="domain" description="Ribonuclease H1 N-terminal" evidence="1">
    <location>
        <begin position="140"/>
        <end position="181"/>
    </location>
</feature>
<organism evidence="2 3">
    <name type="scientific">Schizophyllum amplum</name>
    <dbReference type="NCBI Taxonomy" id="97359"/>
    <lineage>
        <taxon>Eukaryota</taxon>
        <taxon>Fungi</taxon>
        <taxon>Dikarya</taxon>
        <taxon>Basidiomycota</taxon>
        <taxon>Agaricomycotina</taxon>
        <taxon>Agaricomycetes</taxon>
        <taxon>Agaricomycetidae</taxon>
        <taxon>Agaricales</taxon>
        <taxon>Schizophyllaceae</taxon>
        <taxon>Schizophyllum</taxon>
    </lineage>
</organism>
<name>A0A550BV03_9AGAR</name>
<dbReference type="InterPro" id="IPR011320">
    <property type="entry name" value="RNase_H1_N"/>
</dbReference>